<organism evidence="3 4">
    <name type="scientific">Autumnicola lenta</name>
    <dbReference type="NCBI Taxonomy" id="3075593"/>
    <lineage>
        <taxon>Bacteria</taxon>
        <taxon>Pseudomonadati</taxon>
        <taxon>Bacteroidota</taxon>
        <taxon>Flavobacteriia</taxon>
        <taxon>Flavobacteriales</taxon>
        <taxon>Flavobacteriaceae</taxon>
        <taxon>Autumnicola</taxon>
    </lineage>
</organism>
<proteinExistence type="predicted"/>
<feature type="transmembrane region" description="Helical" evidence="1">
    <location>
        <begin position="138"/>
        <end position="157"/>
    </location>
</feature>
<name>A0ABU3CN85_9FLAO</name>
<keyword evidence="1" id="KW-0472">Membrane</keyword>
<evidence type="ECO:0000313" key="3">
    <source>
        <dbReference type="EMBL" id="MDT0647820.1"/>
    </source>
</evidence>
<evidence type="ECO:0000313" key="4">
    <source>
        <dbReference type="Proteomes" id="UP001245285"/>
    </source>
</evidence>
<reference evidence="3 4" key="1">
    <citation type="submission" date="2023-09" db="EMBL/GenBank/DDBJ databases">
        <authorList>
            <person name="Rey-Velasco X."/>
        </authorList>
    </citation>
    <scope>NUCLEOTIDE SEQUENCE [LARGE SCALE GENOMIC DNA]</scope>
    <source>
        <strain evidence="3 4">F260</strain>
    </source>
</reference>
<dbReference type="RefSeq" id="WP_311495922.1">
    <property type="nucleotide sequence ID" value="NZ_JAVRHO010000022.1"/>
</dbReference>
<keyword evidence="1" id="KW-1133">Transmembrane helix</keyword>
<feature type="transmembrane region" description="Helical" evidence="1">
    <location>
        <begin position="178"/>
        <end position="195"/>
    </location>
</feature>
<keyword evidence="3" id="KW-0378">Hydrolase</keyword>
<dbReference type="Proteomes" id="UP001245285">
    <property type="component" value="Unassembled WGS sequence"/>
</dbReference>
<feature type="transmembrane region" description="Helical" evidence="1">
    <location>
        <begin position="12"/>
        <end position="40"/>
    </location>
</feature>
<gene>
    <name evidence="3" type="ORF">RM545_14060</name>
</gene>
<sequence>MYIAQALRYRYSFWRYIVGIIIVAIGITLGQVPWTFAVFMKEGFAMFEMPQTELLSSLESNFSLFLLLLSYAVGLAALFFAVKYLHEQPILTLSTTRKSLDVKRVMFSFLITAILIVGGIFIGYLLEPESFQWNFNLVPFLILLVIAVVLIPIQTSFEEYLFRGYLMQGIGAFAKNKWIPLLITSLIFGGLHIANPEVASYGYFIMASYIGIGLLLGIITLMDEGLELALGFHAANNLFIALLLTSENTAFQTHSIFKDISTPEILGWEVFIEILIIYPVVLGIFAKKYGWSNWKNKLFGKVEKPETLKLSEEP</sequence>
<feature type="transmembrane region" description="Helical" evidence="1">
    <location>
        <begin position="201"/>
        <end position="221"/>
    </location>
</feature>
<dbReference type="EC" id="3.4.-.-" evidence="3"/>
<feature type="transmembrane region" description="Helical" evidence="1">
    <location>
        <begin position="105"/>
        <end position="126"/>
    </location>
</feature>
<dbReference type="EMBL" id="JAVRHO010000022">
    <property type="protein sequence ID" value="MDT0647820.1"/>
    <property type="molecule type" value="Genomic_DNA"/>
</dbReference>
<keyword evidence="4" id="KW-1185">Reference proteome</keyword>
<feature type="transmembrane region" description="Helical" evidence="1">
    <location>
        <begin position="265"/>
        <end position="286"/>
    </location>
</feature>
<keyword evidence="1" id="KW-0812">Transmembrane</keyword>
<evidence type="ECO:0000259" key="2">
    <source>
        <dbReference type="Pfam" id="PF02517"/>
    </source>
</evidence>
<dbReference type="InterPro" id="IPR003675">
    <property type="entry name" value="Rce1/LyrA-like_dom"/>
</dbReference>
<feature type="transmembrane region" description="Helical" evidence="1">
    <location>
        <begin position="228"/>
        <end position="245"/>
    </location>
</feature>
<evidence type="ECO:0000256" key="1">
    <source>
        <dbReference type="SAM" id="Phobius"/>
    </source>
</evidence>
<dbReference type="Pfam" id="PF02517">
    <property type="entry name" value="Rce1-like"/>
    <property type="match status" value="1"/>
</dbReference>
<dbReference type="GO" id="GO:0016787">
    <property type="term" value="F:hydrolase activity"/>
    <property type="evidence" value="ECO:0007669"/>
    <property type="project" value="UniProtKB-KW"/>
</dbReference>
<accession>A0ABU3CN85</accession>
<protein>
    <submittedName>
        <fullName evidence="3">CPBP family intramembrane glutamic endopeptidase</fullName>
        <ecNumber evidence="3">3.4.-.-</ecNumber>
    </submittedName>
</protein>
<feature type="transmembrane region" description="Helical" evidence="1">
    <location>
        <begin position="60"/>
        <end position="85"/>
    </location>
</feature>
<feature type="domain" description="CAAX prenyl protease 2/Lysostaphin resistance protein A-like" evidence="2">
    <location>
        <begin position="140"/>
        <end position="239"/>
    </location>
</feature>
<comment type="caution">
    <text evidence="3">The sequence shown here is derived from an EMBL/GenBank/DDBJ whole genome shotgun (WGS) entry which is preliminary data.</text>
</comment>